<feature type="transmembrane region" description="Helical" evidence="2">
    <location>
        <begin position="21"/>
        <end position="42"/>
    </location>
</feature>
<sequence length="268" mass="27769">MKKPGATVFLSEIWSSMRRRWYLLILGVLASLGLAVGTGIAVGPKYTLVSEVLLMPPASSTPGRSNPYLILDGLSPAVDVVSLAAVDPAMLEKMRAEGLDAEVLVERDILSPAPLAKVTVTATTPSKALTAQDIMLKQLPGTVAQLQSSAGIVASQQITTSVIVAGSKPATVRKGQVRYALAALIVGGATTFMLIGGLDVVLTRRRQRRLDSVPASGPVPSLLEDHPIDTPPTSASETAPKGVTGQGRVSPQGGRKIAASARGSAPRP</sequence>
<dbReference type="RefSeq" id="WP_179421738.1">
    <property type="nucleotide sequence ID" value="NZ_JACCAB010000001.1"/>
</dbReference>
<evidence type="ECO:0000256" key="1">
    <source>
        <dbReference type="SAM" id="MobiDB-lite"/>
    </source>
</evidence>
<keyword evidence="2" id="KW-1133">Transmembrane helix</keyword>
<reference evidence="3 4" key="1">
    <citation type="submission" date="2020-07" db="EMBL/GenBank/DDBJ databases">
        <title>Sequencing the genomes of 1000 actinobacteria strains.</title>
        <authorList>
            <person name="Klenk H.-P."/>
        </authorList>
    </citation>
    <scope>NUCLEOTIDE SEQUENCE [LARGE SCALE GENOMIC DNA]</scope>
    <source>
        <strain evidence="3 4">DSM 23987</strain>
    </source>
</reference>
<evidence type="ECO:0000256" key="2">
    <source>
        <dbReference type="SAM" id="Phobius"/>
    </source>
</evidence>
<proteinExistence type="predicted"/>
<dbReference type="EMBL" id="JACCAB010000001">
    <property type="protein sequence ID" value="NYG07383.1"/>
    <property type="molecule type" value="Genomic_DNA"/>
</dbReference>
<comment type="caution">
    <text evidence="3">The sequence shown here is derived from an EMBL/GenBank/DDBJ whole genome shotgun (WGS) entry which is preliminary data.</text>
</comment>
<evidence type="ECO:0000313" key="4">
    <source>
        <dbReference type="Proteomes" id="UP000573599"/>
    </source>
</evidence>
<evidence type="ECO:0000313" key="3">
    <source>
        <dbReference type="EMBL" id="NYG07383.1"/>
    </source>
</evidence>
<dbReference type="AlphaFoldDB" id="A0A852WDV0"/>
<dbReference type="Proteomes" id="UP000573599">
    <property type="component" value="Unassembled WGS sequence"/>
</dbReference>
<accession>A0A852WDV0</accession>
<keyword evidence="2" id="KW-0472">Membrane</keyword>
<name>A0A852WDV0_9MICO</name>
<gene>
    <name evidence="3" type="ORF">BJ986_001870</name>
</gene>
<evidence type="ECO:0008006" key="5">
    <source>
        <dbReference type="Google" id="ProtNLM"/>
    </source>
</evidence>
<feature type="transmembrane region" description="Helical" evidence="2">
    <location>
        <begin position="179"/>
        <end position="202"/>
    </location>
</feature>
<keyword evidence="4" id="KW-1185">Reference proteome</keyword>
<feature type="region of interest" description="Disordered" evidence="1">
    <location>
        <begin position="210"/>
        <end position="268"/>
    </location>
</feature>
<keyword evidence="2" id="KW-0812">Transmembrane</keyword>
<protein>
    <recommendedName>
        <fullName evidence="5">Capsular polysaccharide biosynthesis protein</fullName>
    </recommendedName>
</protein>
<organism evidence="3 4">
    <name type="scientific">Pedococcus badiiscoriae</name>
    <dbReference type="NCBI Taxonomy" id="642776"/>
    <lineage>
        <taxon>Bacteria</taxon>
        <taxon>Bacillati</taxon>
        <taxon>Actinomycetota</taxon>
        <taxon>Actinomycetes</taxon>
        <taxon>Micrococcales</taxon>
        <taxon>Intrasporangiaceae</taxon>
        <taxon>Pedococcus</taxon>
    </lineage>
</organism>